<evidence type="ECO:0000256" key="1">
    <source>
        <dbReference type="SAM" id="MobiDB-lite"/>
    </source>
</evidence>
<evidence type="ECO:0000313" key="2">
    <source>
        <dbReference type="EMBL" id="PZN84874.1"/>
    </source>
</evidence>
<reference evidence="2 3" key="1">
    <citation type="journal article" date="2018" name="Aquat. Microb. Ecol.">
        <title>Gammaproteobacterial methanotrophs dominate.</title>
        <authorList>
            <person name="Rissanen A.J."/>
            <person name="Saarenheimo J."/>
            <person name="Tiirola M."/>
            <person name="Peura S."/>
            <person name="Aalto S.L."/>
            <person name="Karvinen A."/>
            <person name="Nykanen H."/>
        </authorList>
    </citation>
    <scope>NUCLEOTIDE SEQUENCE [LARGE SCALE GENOMIC DNA]</scope>
    <source>
        <strain evidence="2">AMbin10</strain>
    </source>
</reference>
<sequence length="210" mass="23693">MVNFMEAYKSGLNSADLAKKNKKEIDSVFVELQEQILQATERKITVTRKKLPDQDSEQDMETFDFAMVGRQFKSFQELNKGTKSHEKQILHWAIAAENVQANNVSGGSRWPEVTNEEIRVRKLKRGILKELARWTPHPAGYPCQITIGSKIIYCEDKRGLERALLEMLRDPVVGATLQELQNLPIPEQVGTEVSADSINPDATDHAESDG</sequence>
<comment type="caution">
    <text evidence="2">The sequence shown here is derived from an EMBL/GenBank/DDBJ whole genome shotgun (WGS) entry which is preliminary data.</text>
</comment>
<organism evidence="2 3">
    <name type="scientific">Candidatus Methylumidiphilus alinenensis</name>
    <dbReference type="NCBI Taxonomy" id="2202197"/>
    <lineage>
        <taxon>Bacteria</taxon>
        <taxon>Pseudomonadati</taxon>
        <taxon>Pseudomonadota</taxon>
        <taxon>Gammaproteobacteria</taxon>
        <taxon>Methylococcales</taxon>
        <taxon>Candidatus Methylumidiphilus</taxon>
    </lineage>
</organism>
<dbReference type="Proteomes" id="UP000249396">
    <property type="component" value="Unassembled WGS sequence"/>
</dbReference>
<proteinExistence type="predicted"/>
<gene>
    <name evidence="2" type="ORF">DM484_02080</name>
</gene>
<protein>
    <submittedName>
        <fullName evidence="2">Uncharacterized protein</fullName>
    </submittedName>
</protein>
<evidence type="ECO:0000313" key="3">
    <source>
        <dbReference type="Proteomes" id="UP000249396"/>
    </source>
</evidence>
<accession>A0A2W4TKE8</accession>
<dbReference type="EMBL" id="QJPH01000142">
    <property type="protein sequence ID" value="PZN84874.1"/>
    <property type="molecule type" value="Genomic_DNA"/>
</dbReference>
<dbReference type="AlphaFoldDB" id="A0A2W4TKE8"/>
<name>A0A2W4TKE8_9GAMM</name>
<feature type="region of interest" description="Disordered" evidence="1">
    <location>
        <begin position="188"/>
        <end position="210"/>
    </location>
</feature>